<dbReference type="EMBL" id="CAJVPZ010004740">
    <property type="protein sequence ID" value="CAG8551027.1"/>
    <property type="molecule type" value="Genomic_DNA"/>
</dbReference>
<feature type="compositionally biased region" description="Basic and acidic residues" evidence="1">
    <location>
        <begin position="12"/>
        <end position="24"/>
    </location>
</feature>
<organism evidence="2 3">
    <name type="scientific">Racocetra fulgida</name>
    <dbReference type="NCBI Taxonomy" id="60492"/>
    <lineage>
        <taxon>Eukaryota</taxon>
        <taxon>Fungi</taxon>
        <taxon>Fungi incertae sedis</taxon>
        <taxon>Mucoromycota</taxon>
        <taxon>Glomeromycotina</taxon>
        <taxon>Glomeromycetes</taxon>
        <taxon>Diversisporales</taxon>
        <taxon>Gigasporaceae</taxon>
        <taxon>Racocetra</taxon>
    </lineage>
</organism>
<evidence type="ECO:0000313" key="3">
    <source>
        <dbReference type="Proteomes" id="UP000789396"/>
    </source>
</evidence>
<reference evidence="2" key="1">
    <citation type="submission" date="2021-06" db="EMBL/GenBank/DDBJ databases">
        <authorList>
            <person name="Kallberg Y."/>
            <person name="Tangrot J."/>
            <person name="Rosling A."/>
        </authorList>
    </citation>
    <scope>NUCLEOTIDE SEQUENCE</scope>
    <source>
        <strain evidence="2">IN212</strain>
    </source>
</reference>
<gene>
    <name evidence="2" type="ORF">RFULGI_LOCUS4649</name>
</gene>
<dbReference type="OrthoDB" id="10430358at2759"/>
<proteinExistence type="predicted"/>
<evidence type="ECO:0000256" key="1">
    <source>
        <dbReference type="SAM" id="MobiDB-lite"/>
    </source>
</evidence>
<feature type="compositionally biased region" description="Polar residues" evidence="1">
    <location>
        <begin position="1"/>
        <end position="10"/>
    </location>
</feature>
<accession>A0A9N9FQR6</accession>
<feature type="region of interest" description="Disordered" evidence="1">
    <location>
        <begin position="1"/>
        <end position="24"/>
    </location>
</feature>
<feature type="non-terminal residue" evidence="2">
    <location>
        <position position="1"/>
    </location>
</feature>
<dbReference type="Proteomes" id="UP000789396">
    <property type="component" value="Unassembled WGS sequence"/>
</dbReference>
<evidence type="ECO:0000313" key="2">
    <source>
        <dbReference type="EMBL" id="CAG8551027.1"/>
    </source>
</evidence>
<dbReference type="AlphaFoldDB" id="A0A9N9FQR6"/>
<protein>
    <submittedName>
        <fullName evidence="2">6523_t:CDS:1</fullName>
    </submittedName>
</protein>
<name>A0A9N9FQR6_9GLOM</name>
<keyword evidence="3" id="KW-1185">Reference proteome</keyword>
<comment type="caution">
    <text evidence="2">The sequence shown here is derived from an EMBL/GenBank/DDBJ whole genome shotgun (WGS) entry which is preliminary data.</text>
</comment>
<sequence>LIKDTTNNLPIQHEEQNLSKEKAENKKVQVSENFKLLLSRFVDNDHLSEYKEKSNACVWR</sequence>